<reference evidence="11 12" key="1">
    <citation type="journal article" date="2016" name="Genome Biol. Evol.">
        <title>Divergent and convergent evolution of fungal pathogenicity.</title>
        <authorList>
            <person name="Shang Y."/>
            <person name="Xiao G."/>
            <person name="Zheng P."/>
            <person name="Cen K."/>
            <person name="Zhan S."/>
            <person name="Wang C."/>
        </authorList>
    </citation>
    <scope>NUCLEOTIDE SEQUENCE [LARGE SCALE GENOMIC DNA]</scope>
    <source>
        <strain evidence="11 12">RCEF 4871</strain>
    </source>
</reference>
<dbReference type="EC" id="2.7.11.1" evidence="3"/>
<organism evidence="11 12">
    <name type="scientific">Metarhizium rileyi (strain RCEF 4871)</name>
    <name type="common">Nomuraea rileyi</name>
    <dbReference type="NCBI Taxonomy" id="1649241"/>
    <lineage>
        <taxon>Eukaryota</taxon>
        <taxon>Fungi</taxon>
        <taxon>Dikarya</taxon>
        <taxon>Ascomycota</taxon>
        <taxon>Pezizomycotina</taxon>
        <taxon>Sordariomycetes</taxon>
        <taxon>Hypocreomycetidae</taxon>
        <taxon>Hypocreales</taxon>
        <taxon>Clavicipitaceae</taxon>
        <taxon>Metarhizium</taxon>
    </lineage>
</organism>
<sequence length="526" mass="59110">MLIFTQIFRNLFAVLRHWAKVSSSLVLRLLGPKASPNDDIEHQDDIKRHPTPPPPSLEYIPVYGEWERKRYPNWPDARFQIPATKEHAGQVYYLRKGDLVDASANPLNPTEERMNREDVAREAEVYQRLSSGDGNDMPTIPKFLGWDAQSCTLTLEYQSNGDLATYFRDNDAASRVDLETRGKWATQAARALASLHDKQVIHADVAPRNFLLNSSLDLCICDFAGSIFPGSPVKTGAPGSRYQAGPWGRGYVPTKADDLFALGSVLYLIMTGHEPYVELMDIEVERRFQAAEFPETGSLQYGSVIDDCWHGSFPHPRFAQLFLFVHFIRLLADNEPSSQQTPELDIKVKVLLSVLRASEGTTSTPIMYVPDVQKMATAGLALAGVQLSTYHRLTLLLLALGLPPYDRLTQDPSRLAGDTVSKGSVLDYAVEKCIDKDGNVRCSKPFPVRKESCYKLEWSTDGTFSHTTVEIRDAGSGEMVYYRDTNGEWKPEKNELVYLDFKPKVWGTGNDTVDYEVKKCDKDNEL</sequence>
<dbReference type="PROSITE" id="PS00109">
    <property type="entry name" value="PROTEIN_KINASE_TYR"/>
    <property type="match status" value="1"/>
</dbReference>
<dbReference type="SUPFAM" id="SSF56112">
    <property type="entry name" value="Protein kinase-like (PK-like)"/>
    <property type="match status" value="1"/>
</dbReference>
<dbReference type="GO" id="GO:0005524">
    <property type="term" value="F:ATP binding"/>
    <property type="evidence" value="ECO:0007669"/>
    <property type="project" value="InterPro"/>
</dbReference>
<evidence type="ECO:0000256" key="1">
    <source>
        <dbReference type="ARBA" id="ARBA00003747"/>
    </source>
</evidence>
<evidence type="ECO:0000259" key="10">
    <source>
        <dbReference type="PROSITE" id="PS50011"/>
    </source>
</evidence>
<dbReference type="Gene3D" id="1.10.510.10">
    <property type="entry name" value="Transferase(Phosphotransferase) domain 1"/>
    <property type="match status" value="1"/>
</dbReference>
<dbReference type="PANTHER" id="PTHR44329">
    <property type="entry name" value="SERINE/THREONINE-PROTEIN KINASE TNNI3K-RELATED"/>
    <property type="match status" value="1"/>
</dbReference>
<evidence type="ECO:0000256" key="5">
    <source>
        <dbReference type="ARBA" id="ARBA00019973"/>
    </source>
</evidence>
<evidence type="ECO:0000313" key="12">
    <source>
        <dbReference type="Proteomes" id="UP000243498"/>
    </source>
</evidence>
<dbReference type="OrthoDB" id="2566743at2759"/>
<dbReference type="CDD" id="cd00180">
    <property type="entry name" value="PKc"/>
    <property type="match status" value="1"/>
</dbReference>
<dbReference type="STRING" id="1081105.A0A162LU99"/>
<dbReference type="Proteomes" id="UP000243498">
    <property type="component" value="Unassembled WGS sequence"/>
</dbReference>
<evidence type="ECO:0000256" key="6">
    <source>
        <dbReference type="ARBA" id="ARBA00030980"/>
    </source>
</evidence>
<feature type="domain" description="Protein kinase" evidence="10">
    <location>
        <begin position="77"/>
        <end position="329"/>
    </location>
</feature>
<comment type="catalytic activity">
    <reaction evidence="9">
        <text>L-seryl-[protein] + ATP = O-phospho-L-seryl-[protein] + ADP + H(+)</text>
        <dbReference type="Rhea" id="RHEA:17989"/>
        <dbReference type="Rhea" id="RHEA-COMP:9863"/>
        <dbReference type="Rhea" id="RHEA-COMP:11604"/>
        <dbReference type="ChEBI" id="CHEBI:15378"/>
        <dbReference type="ChEBI" id="CHEBI:29999"/>
        <dbReference type="ChEBI" id="CHEBI:30616"/>
        <dbReference type="ChEBI" id="CHEBI:83421"/>
        <dbReference type="ChEBI" id="CHEBI:456216"/>
        <dbReference type="EC" id="2.7.11.1"/>
    </reaction>
</comment>
<dbReference type="Pfam" id="PF00069">
    <property type="entry name" value="Pkinase"/>
    <property type="match status" value="1"/>
</dbReference>
<evidence type="ECO:0000256" key="9">
    <source>
        <dbReference type="ARBA" id="ARBA00048679"/>
    </source>
</evidence>
<comment type="caution">
    <text evidence="11">The sequence shown here is derived from an EMBL/GenBank/DDBJ whole genome shotgun (WGS) entry which is preliminary data.</text>
</comment>
<dbReference type="AlphaFoldDB" id="A0A162LU99"/>
<dbReference type="PROSITE" id="PS50011">
    <property type="entry name" value="PROTEIN_KINASE_DOM"/>
    <property type="match status" value="1"/>
</dbReference>
<keyword evidence="12" id="KW-1185">Reference proteome</keyword>
<evidence type="ECO:0000256" key="2">
    <source>
        <dbReference type="ARBA" id="ARBA00011534"/>
    </source>
</evidence>
<dbReference type="InterPro" id="IPR011009">
    <property type="entry name" value="Kinase-like_dom_sf"/>
</dbReference>
<protein>
    <recommendedName>
        <fullName evidence="5">EKC/KEOPS complex subunit BUD32</fullName>
        <ecNumber evidence="3">2.7.11.1</ecNumber>
    </recommendedName>
    <alternativeName>
        <fullName evidence="6 7">Atypical Serine/threonine protein kinase BUD32</fullName>
    </alternativeName>
    <alternativeName>
        <fullName evidence="4">EKC/KEOPS complex subunit bud32</fullName>
    </alternativeName>
</protein>
<evidence type="ECO:0000256" key="4">
    <source>
        <dbReference type="ARBA" id="ARBA00013948"/>
    </source>
</evidence>
<name>A0A162LU99_METRR</name>
<comment type="subunit">
    <text evidence="2">Component of the EKC/KEOPS complex composed of at least BUD32, CGI121, GON7, KAE1 and PCC1; the whole complex dimerizes.</text>
</comment>
<evidence type="ECO:0000256" key="3">
    <source>
        <dbReference type="ARBA" id="ARBA00012513"/>
    </source>
</evidence>
<accession>A0A162LU99</accession>
<evidence type="ECO:0000256" key="8">
    <source>
        <dbReference type="ARBA" id="ARBA00047899"/>
    </source>
</evidence>
<dbReference type="EMBL" id="AZHC01000009">
    <property type="protein sequence ID" value="OAA44800.1"/>
    <property type="molecule type" value="Genomic_DNA"/>
</dbReference>
<proteinExistence type="predicted"/>
<comment type="function">
    <text evidence="1">Component of the EKC/KEOPS complex that is required for the formation of a threonylcarbamoyl group on adenosine at position 37 (t(6)A37) in tRNAs that read codons beginning with adenine. The complex is probably involved in the transfer of the threonylcarbamoyl moiety of threonylcarbamoyl-AMP (TC-AMP) to the N6 group of A37. BUD32 has ATPase activity in the context of the EKC/KEOPS complex and likely plays a supporting role to the catalytic subunit KAE1. The EKC/KEOPS complex also promotes both telomere uncapping and telomere elongation. The complex is required for efficient recruitment of transcriptional coactivators.</text>
</comment>
<evidence type="ECO:0000256" key="7">
    <source>
        <dbReference type="ARBA" id="ARBA00033194"/>
    </source>
</evidence>
<dbReference type="InterPro" id="IPR008266">
    <property type="entry name" value="Tyr_kinase_AS"/>
</dbReference>
<evidence type="ECO:0000313" key="11">
    <source>
        <dbReference type="EMBL" id="OAA44800.1"/>
    </source>
</evidence>
<dbReference type="InterPro" id="IPR051681">
    <property type="entry name" value="Ser/Thr_Kinases-Pseudokinases"/>
</dbReference>
<dbReference type="InterPro" id="IPR000719">
    <property type="entry name" value="Prot_kinase_dom"/>
</dbReference>
<comment type="catalytic activity">
    <reaction evidence="8">
        <text>L-threonyl-[protein] + ATP = O-phospho-L-threonyl-[protein] + ADP + H(+)</text>
        <dbReference type="Rhea" id="RHEA:46608"/>
        <dbReference type="Rhea" id="RHEA-COMP:11060"/>
        <dbReference type="Rhea" id="RHEA-COMP:11605"/>
        <dbReference type="ChEBI" id="CHEBI:15378"/>
        <dbReference type="ChEBI" id="CHEBI:30013"/>
        <dbReference type="ChEBI" id="CHEBI:30616"/>
        <dbReference type="ChEBI" id="CHEBI:61977"/>
        <dbReference type="ChEBI" id="CHEBI:456216"/>
        <dbReference type="EC" id="2.7.11.1"/>
    </reaction>
</comment>
<gene>
    <name evidence="11" type="ORF">NOR_03554</name>
</gene>
<dbReference type="GO" id="GO:0004674">
    <property type="term" value="F:protein serine/threonine kinase activity"/>
    <property type="evidence" value="ECO:0007669"/>
    <property type="project" value="UniProtKB-EC"/>
</dbReference>